<dbReference type="Proteomes" id="UP001060085">
    <property type="component" value="Linkage Group LG02"/>
</dbReference>
<evidence type="ECO:0000313" key="2">
    <source>
        <dbReference type="Proteomes" id="UP001060085"/>
    </source>
</evidence>
<sequence length="200" mass="22897">MAPPLVFEASNPSKISSLDSSICTLKNRKVLAPPKSSRCSSSTCQTRGKLRIISSKGSSILDWFVSRGFWQKDITDRRESWACLSSSTKVKRAHIKVVSYQSKFLMRRKLQGIVGYNISYNYVGYNYGEIITEVMEKWLIPTTTWGLLKDALRDKFGVHEYEGEEISKGHSCFTFSGESIKEEEEEVESKEEEEWKKRVS</sequence>
<name>A0ACC0BTM5_CATRO</name>
<reference evidence="2" key="1">
    <citation type="journal article" date="2023" name="Nat. Plants">
        <title>Single-cell RNA sequencing provides a high-resolution roadmap for understanding the multicellular compartmentation of specialized metabolism.</title>
        <authorList>
            <person name="Sun S."/>
            <person name="Shen X."/>
            <person name="Li Y."/>
            <person name="Li Y."/>
            <person name="Wang S."/>
            <person name="Li R."/>
            <person name="Zhang H."/>
            <person name="Shen G."/>
            <person name="Guo B."/>
            <person name="Wei J."/>
            <person name="Xu J."/>
            <person name="St-Pierre B."/>
            <person name="Chen S."/>
            <person name="Sun C."/>
        </authorList>
    </citation>
    <scope>NUCLEOTIDE SEQUENCE [LARGE SCALE GENOMIC DNA]</scope>
</reference>
<protein>
    <submittedName>
        <fullName evidence="1">Uncharacterized protein</fullName>
    </submittedName>
</protein>
<evidence type="ECO:0000313" key="1">
    <source>
        <dbReference type="EMBL" id="KAI5676028.1"/>
    </source>
</evidence>
<comment type="caution">
    <text evidence="1">The sequence shown here is derived from an EMBL/GenBank/DDBJ whole genome shotgun (WGS) entry which is preliminary data.</text>
</comment>
<accession>A0ACC0BTM5</accession>
<gene>
    <name evidence="1" type="ORF">M9H77_06978</name>
</gene>
<organism evidence="1 2">
    <name type="scientific">Catharanthus roseus</name>
    <name type="common">Madagascar periwinkle</name>
    <name type="synonym">Vinca rosea</name>
    <dbReference type="NCBI Taxonomy" id="4058"/>
    <lineage>
        <taxon>Eukaryota</taxon>
        <taxon>Viridiplantae</taxon>
        <taxon>Streptophyta</taxon>
        <taxon>Embryophyta</taxon>
        <taxon>Tracheophyta</taxon>
        <taxon>Spermatophyta</taxon>
        <taxon>Magnoliopsida</taxon>
        <taxon>eudicotyledons</taxon>
        <taxon>Gunneridae</taxon>
        <taxon>Pentapetalae</taxon>
        <taxon>asterids</taxon>
        <taxon>lamiids</taxon>
        <taxon>Gentianales</taxon>
        <taxon>Apocynaceae</taxon>
        <taxon>Rauvolfioideae</taxon>
        <taxon>Vinceae</taxon>
        <taxon>Catharanthinae</taxon>
        <taxon>Catharanthus</taxon>
    </lineage>
</organism>
<proteinExistence type="predicted"/>
<keyword evidence="2" id="KW-1185">Reference proteome</keyword>
<dbReference type="EMBL" id="CM044702">
    <property type="protein sequence ID" value="KAI5676028.1"/>
    <property type="molecule type" value="Genomic_DNA"/>
</dbReference>